<feature type="domain" description="TauD/TfdA-like" evidence="5">
    <location>
        <begin position="61"/>
        <end position="313"/>
    </location>
</feature>
<gene>
    <name evidence="6" type="ORF">PU648_41510</name>
</gene>
<dbReference type="RefSeq" id="WP_316735386.1">
    <property type="nucleotide sequence ID" value="NZ_JARAKF010000001.1"/>
</dbReference>
<evidence type="ECO:0000256" key="1">
    <source>
        <dbReference type="ARBA" id="ARBA00001954"/>
    </source>
</evidence>
<dbReference type="InterPro" id="IPR042098">
    <property type="entry name" value="TauD-like_sf"/>
</dbReference>
<dbReference type="Gene3D" id="3.60.130.10">
    <property type="entry name" value="Clavaminate synthase-like"/>
    <property type="match status" value="1"/>
</dbReference>
<evidence type="ECO:0000256" key="2">
    <source>
        <dbReference type="ARBA" id="ARBA00023002"/>
    </source>
</evidence>
<dbReference type="GO" id="GO:0051213">
    <property type="term" value="F:dioxygenase activity"/>
    <property type="evidence" value="ECO:0007669"/>
    <property type="project" value="UniProtKB-KW"/>
</dbReference>
<keyword evidence="4" id="KW-0045">Antibiotic biosynthesis</keyword>
<keyword evidence="7" id="KW-1185">Reference proteome</keyword>
<dbReference type="PANTHER" id="PTHR10696">
    <property type="entry name" value="GAMMA-BUTYROBETAINE HYDROXYLASE-RELATED"/>
    <property type="match status" value="1"/>
</dbReference>
<dbReference type="EMBL" id="JARAKF010000001">
    <property type="protein sequence ID" value="MDU8998734.1"/>
    <property type="molecule type" value="Genomic_DNA"/>
</dbReference>
<keyword evidence="3" id="KW-0408">Iron</keyword>
<comment type="caution">
    <text evidence="6">The sequence shown here is derived from an EMBL/GenBank/DDBJ whole genome shotgun (WGS) entry which is preliminary data.</text>
</comment>
<dbReference type="PANTHER" id="PTHR10696:SF56">
    <property type="entry name" value="TAUD_TFDA-LIKE DOMAIN-CONTAINING PROTEIN"/>
    <property type="match status" value="1"/>
</dbReference>
<keyword evidence="2" id="KW-0560">Oxidoreductase</keyword>
<dbReference type="SUPFAM" id="SSF51197">
    <property type="entry name" value="Clavaminate synthase-like"/>
    <property type="match status" value="1"/>
</dbReference>
<dbReference type="Pfam" id="PF02668">
    <property type="entry name" value="TauD"/>
    <property type="match status" value="1"/>
</dbReference>
<name>A0ABU3UXU1_9ACTN</name>
<accession>A0ABU3UXU1</accession>
<organism evidence="6 7">
    <name type="scientific">Streptomyces mirabilis</name>
    <dbReference type="NCBI Taxonomy" id="68239"/>
    <lineage>
        <taxon>Bacteria</taxon>
        <taxon>Bacillati</taxon>
        <taxon>Actinomycetota</taxon>
        <taxon>Actinomycetes</taxon>
        <taxon>Kitasatosporales</taxon>
        <taxon>Streptomycetaceae</taxon>
        <taxon>Streptomyces</taxon>
    </lineage>
</organism>
<keyword evidence="6" id="KW-0223">Dioxygenase</keyword>
<dbReference type="Proteomes" id="UP001257627">
    <property type="component" value="Unassembled WGS sequence"/>
</dbReference>
<dbReference type="InterPro" id="IPR050411">
    <property type="entry name" value="AlphaKG_dependent_hydroxylases"/>
</dbReference>
<evidence type="ECO:0000259" key="5">
    <source>
        <dbReference type="Pfam" id="PF02668"/>
    </source>
</evidence>
<proteinExistence type="predicted"/>
<evidence type="ECO:0000256" key="3">
    <source>
        <dbReference type="ARBA" id="ARBA00023004"/>
    </source>
</evidence>
<dbReference type="InterPro" id="IPR003819">
    <property type="entry name" value="TauD/TfdA-like"/>
</dbReference>
<evidence type="ECO:0000313" key="6">
    <source>
        <dbReference type="EMBL" id="MDU8998734.1"/>
    </source>
</evidence>
<evidence type="ECO:0000256" key="4">
    <source>
        <dbReference type="ARBA" id="ARBA00023194"/>
    </source>
</evidence>
<reference evidence="6 7" key="1">
    <citation type="submission" date="2023-02" db="EMBL/GenBank/DDBJ databases">
        <authorList>
            <person name="Maleckis M."/>
        </authorList>
    </citation>
    <scope>NUCLEOTIDE SEQUENCE [LARGE SCALE GENOMIC DNA]</scope>
    <source>
        <strain evidence="6 7">P8-A2</strain>
    </source>
</reference>
<evidence type="ECO:0000313" key="7">
    <source>
        <dbReference type="Proteomes" id="UP001257627"/>
    </source>
</evidence>
<protein>
    <submittedName>
        <fullName evidence="6">TauD/TfdA family dioxygenase</fullName>
    </submittedName>
</protein>
<sequence length="400" mass="44279">MKAVVSKAAWTGESLQESPLWGYALDGAEVAQLVDALRSFKNAGHDYRVIEAGEMQRSMFPLTGLSDLLESIRDELETGTGAVMLKNLPVDQFDDNDLAVIHSGISKHVGHIIQQAGGRVRSESRGHGKYIGRVVAEMSGTVPLNGKQANNRFLLHTDVCDAISLLCVKNDNGSVENGGSIVASALAIYNAMVAETPELVAELFKPVPRLWTVSKNLHCDIPVWKFYGEEMFTTQLTPVYTEVSQLLPHAPTISEKQVAAMNVLQEIGSRIGLKFSLEPGDCYFLNNHLAYHGRTGWDYTPTAPASRKLLRTWISPYNNRALPDEANYVDLWGSTSASVPRGRAHMSADDPETLKALDDCNKRVEELIHEGKYDYYDLYRDYDRFMSNIGRTVAVKADKA</sequence>
<comment type="cofactor">
    <cofactor evidence="1">
        <name>Fe(2+)</name>
        <dbReference type="ChEBI" id="CHEBI:29033"/>
    </cofactor>
</comment>